<evidence type="ECO:0008006" key="9">
    <source>
        <dbReference type="Google" id="ProtNLM"/>
    </source>
</evidence>
<keyword evidence="2 4" id="KW-0863">Zinc-finger</keyword>
<reference evidence="7" key="1">
    <citation type="submission" date="2020-06" db="EMBL/GenBank/DDBJ databases">
        <authorList>
            <consortium name="Plant Systems Biology data submission"/>
        </authorList>
    </citation>
    <scope>NUCLEOTIDE SEQUENCE</scope>
    <source>
        <strain evidence="7">D6</strain>
    </source>
</reference>
<evidence type="ECO:0000313" key="7">
    <source>
        <dbReference type="EMBL" id="CAB9502192.1"/>
    </source>
</evidence>
<dbReference type="PROSITE" id="PS50199">
    <property type="entry name" value="ZF_RANBP2_2"/>
    <property type="match status" value="1"/>
</dbReference>
<evidence type="ECO:0000256" key="2">
    <source>
        <dbReference type="ARBA" id="ARBA00022771"/>
    </source>
</evidence>
<name>A0A9N8DG92_9STRA</name>
<evidence type="ECO:0000259" key="5">
    <source>
        <dbReference type="PROSITE" id="PS50053"/>
    </source>
</evidence>
<sequence>MSSSIQAKGWVCPKCKKEKPAIAAKCTCGAWKPGYTPNAAAKKPGQLLKWKCPKCKHEKPATALRCMPCNTYQPGHAPAKPKRLCPDCQKTDLNIGLCSCWVKKETTRRKEMLQSIPPVHVIARIVYDGFRGQIPFNTKHHPIVIPPEQVTIGQLKDIILREVFGRQTRIAPPPKGLMSLFYHDKELMPPTSLLAEDHGFRGTRDGSVAMPKSLNTLGIDTGFISRKFGFDITLYVDQVLTFEVVPSPFQDTAQRGGLSDVTCGGLLAPNNTFSLHFPNKKSLMKEVTAAQAKEQLQLVSGIPIERLHILSASGGESDVQKQDFQVSPSSIRTCADEWLVHVLTLNGKHWKVGIDSTSTLRLLKERIRWSGCRVDDDGHLILGDGKVLPNDREEETIESLCLSDGCVLYVVEEIAAYFQETEERQQPTIPPLCESLVGGERLEFRCMPRTACLRQEPERCNGLLGLRIRAVNQHDVGGEIDGDDPKSSPFYKAMHLTKGTVTVLDRGSVTYIRIWCSYEISVVMTDLKSKSPGYLYDIYAMSKQDGTDVVHCPVGLTEGFAAADIYPKNQDGTLDTAKRDFEAKWTLSKSRREAAFPLDSASGALVVQLETASASVEDDKKRILNAIAGNTDNFLSDPPASHESYDKLNVRVRVRFALSSYRTALERHADMKPFRKRSLTIQKLIW</sequence>
<organism evidence="7 8">
    <name type="scientific">Seminavis robusta</name>
    <dbReference type="NCBI Taxonomy" id="568900"/>
    <lineage>
        <taxon>Eukaryota</taxon>
        <taxon>Sar</taxon>
        <taxon>Stramenopiles</taxon>
        <taxon>Ochrophyta</taxon>
        <taxon>Bacillariophyta</taxon>
        <taxon>Bacillariophyceae</taxon>
        <taxon>Bacillariophycidae</taxon>
        <taxon>Naviculales</taxon>
        <taxon>Naviculaceae</taxon>
        <taxon>Seminavis</taxon>
    </lineage>
</organism>
<dbReference type="InterPro" id="IPR001876">
    <property type="entry name" value="Znf_RanBP2"/>
</dbReference>
<dbReference type="EMBL" id="CAICTM010000129">
    <property type="protein sequence ID" value="CAB9502192.1"/>
    <property type="molecule type" value="Genomic_DNA"/>
</dbReference>
<evidence type="ECO:0000256" key="1">
    <source>
        <dbReference type="ARBA" id="ARBA00022723"/>
    </source>
</evidence>
<keyword evidence="3" id="KW-0862">Zinc</keyword>
<dbReference type="OrthoDB" id="421209at2759"/>
<dbReference type="InterPro" id="IPR000626">
    <property type="entry name" value="Ubiquitin-like_dom"/>
</dbReference>
<comment type="caution">
    <text evidence="7">The sequence shown here is derived from an EMBL/GenBank/DDBJ whole genome shotgun (WGS) entry which is preliminary data.</text>
</comment>
<evidence type="ECO:0000256" key="3">
    <source>
        <dbReference type="ARBA" id="ARBA00022833"/>
    </source>
</evidence>
<evidence type="ECO:0000259" key="6">
    <source>
        <dbReference type="PROSITE" id="PS50199"/>
    </source>
</evidence>
<dbReference type="AlphaFoldDB" id="A0A9N8DG92"/>
<keyword evidence="1" id="KW-0479">Metal-binding</keyword>
<dbReference type="SUPFAM" id="SSF54236">
    <property type="entry name" value="Ubiquitin-like"/>
    <property type="match status" value="1"/>
</dbReference>
<feature type="domain" description="RanBP2-type" evidence="6">
    <location>
        <begin position="43"/>
        <end position="75"/>
    </location>
</feature>
<dbReference type="PROSITE" id="PS50053">
    <property type="entry name" value="UBIQUITIN_2"/>
    <property type="match status" value="1"/>
</dbReference>
<dbReference type="CDD" id="cd17039">
    <property type="entry name" value="Ubl_ubiquitin_like"/>
    <property type="match status" value="1"/>
</dbReference>
<protein>
    <recommendedName>
        <fullName evidence="9">Ubiquitin-like domain-containing protein</fullName>
    </recommendedName>
</protein>
<dbReference type="GO" id="GO:0008270">
    <property type="term" value="F:zinc ion binding"/>
    <property type="evidence" value="ECO:0007669"/>
    <property type="project" value="UniProtKB-KW"/>
</dbReference>
<proteinExistence type="predicted"/>
<feature type="domain" description="Ubiquitin-like" evidence="5">
    <location>
        <begin position="340"/>
        <end position="411"/>
    </location>
</feature>
<gene>
    <name evidence="7" type="ORF">SEMRO_130_G061830.1</name>
</gene>
<dbReference type="Proteomes" id="UP001153069">
    <property type="component" value="Unassembled WGS sequence"/>
</dbReference>
<dbReference type="InterPro" id="IPR029071">
    <property type="entry name" value="Ubiquitin-like_domsf"/>
</dbReference>
<keyword evidence="8" id="KW-1185">Reference proteome</keyword>
<evidence type="ECO:0000256" key="4">
    <source>
        <dbReference type="PROSITE-ProRule" id="PRU00322"/>
    </source>
</evidence>
<evidence type="ECO:0000313" key="8">
    <source>
        <dbReference type="Proteomes" id="UP001153069"/>
    </source>
</evidence>
<accession>A0A9N8DG92</accession>